<gene>
    <name evidence="1" type="ORF">B6N60_01280</name>
</gene>
<name>A0A975T5N6_9NOST</name>
<dbReference type="AlphaFoldDB" id="A0A975T5N6"/>
<keyword evidence="2" id="KW-1185">Reference proteome</keyword>
<evidence type="ECO:0000313" key="1">
    <source>
        <dbReference type="EMBL" id="QXE22597.1"/>
    </source>
</evidence>
<proteinExistence type="predicted"/>
<protein>
    <submittedName>
        <fullName evidence="1">Uncharacterized protein</fullName>
    </submittedName>
</protein>
<accession>A0A975T5N6</accession>
<dbReference type="RefSeq" id="WP_190602602.1">
    <property type="nucleotide sequence ID" value="NZ_CP021056.1"/>
</dbReference>
<organism evidence="1 2">
    <name type="scientific">Richelia sinica FACHB-800</name>
    <dbReference type="NCBI Taxonomy" id="1357546"/>
    <lineage>
        <taxon>Bacteria</taxon>
        <taxon>Bacillati</taxon>
        <taxon>Cyanobacteriota</taxon>
        <taxon>Cyanophyceae</taxon>
        <taxon>Nostocales</taxon>
        <taxon>Nostocaceae</taxon>
        <taxon>Richelia</taxon>
    </lineage>
</organism>
<dbReference type="EMBL" id="CP021056">
    <property type="protein sequence ID" value="QXE22597.1"/>
    <property type="molecule type" value="Genomic_DNA"/>
</dbReference>
<evidence type="ECO:0000313" key="2">
    <source>
        <dbReference type="Proteomes" id="UP000683511"/>
    </source>
</evidence>
<reference evidence="1" key="1">
    <citation type="submission" date="2017-04" db="EMBL/GenBank/DDBJ databases">
        <title>Genome deletions in a multicellular cyanobacterial endosymbiont for morphological adaptation in marine diatoms.</title>
        <authorList>
            <person name="Wang Y."/>
            <person name="Gao H."/>
            <person name="Li R."/>
            <person name="Xu X."/>
        </authorList>
    </citation>
    <scope>NUCLEOTIDE SEQUENCE</scope>
    <source>
        <strain evidence="1">FACHB 800</strain>
    </source>
</reference>
<sequence>MKPTDQHQRQAASQCFQQSLNQLEDILQENMTGSEIKTTTGNANKANSSNIKNQEIIDLAALEDAVADIEKFLQQKHSKS</sequence>
<dbReference type="KEGG" id="rsin:B6N60_01280"/>
<dbReference type="Proteomes" id="UP000683511">
    <property type="component" value="Chromosome"/>
</dbReference>